<dbReference type="AlphaFoldDB" id="A0A811UC69"/>
<keyword evidence="2 11" id="KW-0479">Metal-binding</keyword>
<dbReference type="PROSITE" id="PS00028">
    <property type="entry name" value="ZINC_FINGER_C2H2_1"/>
    <property type="match status" value="4"/>
</dbReference>
<feature type="domain" description="C2H2-type" evidence="13">
    <location>
        <begin position="419"/>
        <end position="448"/>
    </location>
</feature>
<keyword evidence="8" id="KW-0804">Transcription</keyword>
<proteinExistence type="predicted"/>
<feature type="domain" description="ZAD" evidence="14">
    <location>
        <begin position="9"/>
        <end position="88"/>
    </location>
</feature>
<sequence length="465" mass="53955">MKLSDVGPKSCRVCLKRSPKLRSLYKPLDEGEEPPVEMLRLITGVTLEEAYNFETLPKCICKNCELSLSLAYQFRAKVLRTHNIIETYRKQVLNTNELNSYENQTSSVKVELEGLTNEEFYVSEENIKNNKEMKVEVLELSFSDLDDDDILGNEQMQESNEGDVINEECKPEYLDDVEFYNDENIPSVQRVDTQSPAEEQHEERVNFFSYNTVDVESDSESIEDVSMEEETSSIQRLDEASGAEENQMPELHDTIVGECRKHMKQKSSTKVVVHNKEKQKGIMVETNLDAPKKTYKKTDRSGSNTAHICDICGNIYAKRGRMMEHRRRHDKELRFSCELCDKRFHLREKLRKHMFLHTGGKPYKCSFCSRTFFYESVKKAHEAVHSGAKPYVCDECNKAFAYAHALSKHKLIHADIKLYHCEYCNKDFRLQHHMKQHIETKLHQNAVRVAQMAQSDRKTLVPSPT</sequence>
<keyword evidence="7" id="KW-0238">DNA-binding</keyword>
<gene>
    <name evidence="15" type="ORF">CCAP1982_LOCUS5158</name>
</gene>
<accession>A0A811UC69</accession>
<feature type="binding site" evidence="11">
    <location>
        <position position="14"/>
    </location>
    <ligand>
        <name>Zn(2+)</name>
        <dbReference type="ChEBI" id="CHEBI:29105"/>
    </ligand>
</feature>
<dbReference type="PANTHER" id="PTHR16515:SF49">
    <property type="entry name" value="GASTRULA ZINC FINGER PROTEIN XLCGF49.1-LIKE-RELATED"/>
    <property type="match status" value="1"/>
</dbReference>
<dbReference type="InterPro" id="IPR013087">
    <property type="entry name" value="Znf_C2H2_type"/>
</dbReference>
<keyword evidence="6" id="KW-0805">Transcription regulation</keyword>
<dbReference type="SMART" id="SM00868">
    <property type="entry name" value="zf-AD"/>
    <property type="match status" value="1"/>
</dbReference>
<feature type="region of interest" description="Disordered" evidence="12">
    <location>
        <begin position="218"/>
        <end position="244"/>
    </location>
</feature>
<evidence type="ECO:0000259" key="14">
    <source>
        <dbReference type="PROSITE" id="PS51915"/>
    </source>
</evidence>
<evidence type="ECO:0000256" key="2">
    <source>
        <dbReference type="ARBA" id="ARBA00022723"/>
    </source>
</evidence>
<feature type="binding site" evidence="11">
    <location>
        <position position="61"/>
    </location>
    <ligand>
        <name>Zn(2+)</name>
        <dbReference type="ChEBI" id="CHEBI:29105"/>
    </ligand>
</feature>
<dbReference type="PROSITE" id="PS51915">
    <property type="entry name" value="ZAD"/>
    <property type="match status" value="1"/>
</dbReference>
<keyword evidence="5 11" id="KW-0862">Zinc</keyword>
<keyword evidence="3" id="KW-0677">Repeat</keyword>
<feature type="binding site" evidence="11">
    <location>
        <position position="64"/>
    </location>
    <ligand>
        <name>Zn(2+)</name>
        <dbReference type="ChEBI" id="CHEBI:29105"/>
    </ligand>
</feature>
<name>A0A811UC69_CERCA</name>
<evidence type="ECO:0000256" key="12">
    <source>
        <dbReference type="SAM" id="MobiDB-lite"/>
    </source>
</evidence>
<dbReference type="GO" id="GO:0003677">
    <property type="term" value="F:DNA binding"/>
    <property type="evidence" value="ECO:0007669"/>
    <property type="project" value="UniProtKB-KW"/>
</dbReference>
<dbReference type="FunFam" id="3.30.160.60:FF:000624">
    <property type="entry name" value="zinc finger protein 697"/>
    <property type="match status" value="1"/>
</dbReference>
<dbReference type="InterPro" id="IPR050331">
    <property type="entry name" value="Zinc_finger"/>
</dbReference>
<keyword evidence="9" id="KW-0539">Nucleus</keyword>
<evidence type="ECO:0000256" key="7">
    <source>
        <dbReference type="ARBA" id="ARBA00023125"/>
    </source>
</evidence>
<dbReference type="GO" id="GO:0008270">
    <property type="term" value="F:zinc ion binding"/>
    <property type="evidence" value="ECO:0007669"/>
    <property type="project" value="UniProtKB-UniRule"/>
</dbReference>
<evidence type="ECO:0000256" key="6">
    <source>
        <dbReference type="ARBA" id="ARBA00023015"/>
    </source>
</evidence>
<dbReference type="Gene3D" id="3.30.160.60">
    <property type="entry name" value="Classic Zinc Finger"/>
    <property type="match status" value="3"/>
</dbReference>
<dbReference type="GO" id="GO:0010468">
    <property type="term" value="P:regulation of gene expression"/>
    <property type="evidence" value="ECO:0007669"/>
    <property type="project" value="TreeGrafter"/>
</dbReference>
<dbReference type="PROSITE" id="PS50157">
    <property type="entry name" value="ZINC_FINGER_C2H2_2"/>
    <property type="match status" value="5"/>
</dbReference>
<evidence type="ECO:0000313" key="15">
    <source>
        <dbReference type="EMBL" id="CAD6996489.1"/>
    </source>
</evidence>
<dbReference type="SUPFAM" id="SSF57716">
    <property type="entry name" value="Glucocorticoid receptor-like (DNA-binding domain)"/>
    <property type="match status" value="1"/>
</dbReference>
<organism evidence="15 16">
    <name type="scientific">Ceratitis capitata</name>
    <name type="common">Mediterranean fruit fly</name>
    <name type="synonym">Tephritis capitata</name>
    <dbReference type="NCBI Taxonomy" id="7213"/>
    <lineage>
        <taxon>Eukaryota</taxon>
        <taxon>Metazoa</taxon>
        <taxon>Ecdysozoa</taxon>
        <taxon>Arthropoda</taxon>
        <taxon>Hexapoda</taxon>
        <taxon>Insecta</taxon>
        <taxon>Pterygota</taxon>
        <taxon>Neoptera</taxon>
        <taxon>Endopterygota</taxon>
        <taxon>Diptera</taxon>
        <taxon>Brachycera</taxon>
        <taxon>Muscomorpha</taxon>
        <taxon>Tephritoidea</taxon>
        <taxon>Tephritidae</taxon>
        <taxon>Ceratitis</taxon>
        <taxon>Ceratitis</taxon>
    </lineage>
</organism>
<comment type="subcellular location">
    <subcellularLocation>
        <location evidence="1">Nucleus</location>
    </subcellularLocation>
</comment>
<dbReference type="PANTHER" id="PTHR16515">
    <property type="entry name" value="PR DOMAIN ZINC FINGER PROTEIN"/>
    <property type="match status" value="1"/>
</dbReference>
<feature type="domain" description="C2H2-type" evidence="13">
    <location>
        <begin position="363"/>
        <end position="390"/>
    </location>
</feature>
<comment type="caution">
    <text evidence="15">The sequence shown here is derived from an EMBL/GenBank/DDBJ whole genome shotgun (WGS) entry which is preliminary data.</text>
</comment>
<evidence type="ECO:0000313" key="16">
    <source>
        <dbReference type="Proteomes" id="UP000606786"/>
    </source>
</evidence>
<dbReference type="OrthoDB" id="8922241at2759"/>
<evidence type="ECO:0000256" key="8">
    <source>
        <dbReference type="ARBA" id="ARBA00023163"/>
    </source>
</evidence>
<dbReference type="Proteomes" id="UP000606786">
    <property type="component" value="Unassembled WGS sequence"/>
</dbReference>
<evidence type="ECO:0000256" key="10">
    <source>
        <dbReference type="PROSITE-ProRule" id="PRU00042"/>
    </source>
</evidence>
<evidence type="ECO:0000256" key="4">
    <source>
        <dbReference type="ARBA" id="ARBA00022771"/>
    </source>
</evidence>
<dbReference type="GO" id="GO:0005634">
    <property type="term" value="C:nucleus"/>
    <property type="evidence" value="ECO:0007669"/>
    <property type="project" value="UniProtKB-SubCell"/>
</dbReference>
<evidence type="ECO:0000256" key="11">
    <source>
        <dbReference type="PROSITE-ProRule" id="PRU01263"/>
    </source>
</evidence>
<dbReference type="Pfam" id="PF00096">
    <property type="entry name" value="zf-C2H2"/>
    <property type="match status" value="1"/>
</dbReference>
<evidence type="ECO:0000256" key="9">
    <source>
        <dbReference type="ARBA" id="ARBA00023242"/>
    </source>
</evidence>
<feature type="domain" description="C2H2-type" evidence="13">
    <location>
        <begin position="391"/>
        <end position="418"/>
    </location>
</feature>
<keyword evidence="4 10" id="KW-0863">Zinc-finger</keyword>
<dbReference type="Gene3D" id="3.40.1800.20">
    <property type="match status" value="1"/>
</dbReference>
<dbReference type="EMBL" id="CAJHJT010000001">
    <property type="protein sequence ID" value="CAD6996489.1"/>
    <property type="molecule type" value="Genomic_DNA"/>
</dbReference>
<feature type="domain" description="C2H2-type" evidence="13">
    <location>
        <begin position="335"/>
        <end position="362"/>
    </location>
</feature>
<evidence type="ECO:0000259" key="13">
    <source>
        <dbReference type="PROSITE" id="PS50157"/>
    </source>
</evidence>
<dbReference type="SUPFAM" id="SSF57667">
    <property type="entry name" value="beta-beta-alpha zinc fingers"/>
    <property type="match status" value="3"/>
</dbReference>
<dbReference type="Pfam" id="PF07776">
    <property type="entry name" value="zf-AD"/>
    <property type="match status" value="1"/>
</dbReference>
<feature type="domain" description="C2H2-type" evidence="13">
    <location>
        <begin position="307"/>
        <end position="334"/>
    </location>
</feature>
<keyword evidence="16" id="KW-1185">Reference proteome</keyword>
<feature type="binding site" evidence="11">
    <location>
        <position position="11"/>
    </location>
    <ligand>
        <name>Zn(2+)</name>
        <dbReference type="ChEBI" id="CHEBI:29105"/>
    </ligand>
</feature>
<evidence type="ECO:0000256" key="1">
    <source>
        <dbReference type="ARBA" id="ARBA00004123"/>
    </source>
</evidence>
<dbReference type="InterPro" id="IPR012934">
    <property type="entry name" value="Znf_AD"/>
</dbReference>
<dbReference type="InterPro" id="IPR036236">
    <property type="entry name" value="Znf_C2H2_sf"/>
</dbReference>
<evidence type="ECO:0000256" key="5">
    <source>
        <dbReference type="ARBA" id="ARBA00022833"/>
    </source>
</evidence>
<dbReference type="SMART" id="SM00355">
    <property type="entry name" value="ZnF_C2H2"/>
    <property type="match status" value="5"/>
</dbReference>
<protein>
    <submittedName>
        <fullName evidence="15">(Mediterranean fruit fly) hypothetical protein</fullName>
    </submittedName>
</protein>
<feature type="compositionally biased region" description="Acidic residues" evidence="12">
    <location>
        <begin position="218"/>
        <end position="231"/>
    </location>
</feature>
<evidence type="ECO:0000256" key="3">
    <source>
        <dbReference type="ARBA" id="ARBA00022737"/>
    </source>
</evidence>
<reference evidence="15" key="1">
    <citation type="submission" date="2020-11" db="EMBL/GenBank/DDBJ databases">
        <authorList>
            <person name="Whitehead M."/>
        </authorList>
    </citation>
    <scope>NUCLEOTIDE SEQUENCE</scope>
    <source>
        <strain evidence="15">EGII</strain>
    </source>
</reference>